<dbReference type="EMBL" id="CABDUW010003012">
    <property type="protein sequence ID" value="VTJ88558.1"/>
    <property type="molecule type" value="Genomic_DNA"/>
</dbReference>
<comment type="caution">
    <text evidence="2">The sequence shown here is derived from an EMBL/GenBank/DDBJ whole genome shotgun (WGS) entry which is preliminary data.</text>
</comment>
<feature type="compositionally biased region" description="Basic and acidic residues" evidence="1">
    <location>
        <begin position="1"/>
        <end position="29"/>
    </location>
</feature>
<evidence type="ECO:0000313" key="2">
    <source>
        <dbReference type="EMBL" id="VTJ88558.1"/>
    </source>
</evidence>
<protein>
    <submittedName>
        <fullName evidence="2">Uncharacterized protein</fullName>
    </submittedName>
</protein>
<evidence type="ECO:0000313" key="3">
    <source>
        <dbReference type="Proteomes" id="UP000335636"/>
    </source>
</evidence>
<dbReference type="Proteomes" id="UP000335636">
    <property type="component" value="Unassembled WGS sequence"/>
</dbReference>
<name>A0A5E4D3J7_MARMO</name>
<reference evidence="2" key="1">
    <citation type="submission" date="2019-04" db="EMBL/GenBank/DDBJ databases">
        <authorList>
            <person name="Alioto T."/>
            <person name="Alioto T."/>
        </authorList>
    </citation>
    <scope>NUCLEOTIDE SEQUENCE [LARGE SCALE GENOMIC DNA]</scope>
</reference>
<gene>
    <name evidence="2" type="ORF">MONAX_5E045541</name>
</gene>
<keyword evidence="3" id="KW-1185">Reference proteome</keyword>
<feature type="region of interest" description="Disordered" evidence="1">
    <location>
        <begin position="1"/>
        <end position="36"/>
    </location>
</feature>
<evidence type="ECO:0000256" key="1">
    <source>
        <dbReference type="SAM" id="MobiDB-lite"/>
    </source>
</evidence>
<feature type="non-terminal residue" evidence="2">
    <location>
        <position position="1"/>
    </location>
</feature>
<proteinExistence type="predicted"/>
<sequence>RGPQSKPRDARSKKGPPEAQARRQAREWASKGQGLGRGLRTLDNILERWQRIRQGAGRFLAQGDCQVSGFWVQDQRPREIKRPRQGAVLSPLGALAQMRIQVQGPGKEA</sequence>
<accession>A0A5E4D3J7</accession>
<dbReference type="AlphaFoldDB" id="A0A5E4D3J7"/>
<organism evidence="2 3">
    <name type="scientific">Marmota monax</name>
    <name type="common">Woodchuck</name>
    <dbReference type="NCBI Taxonomy" id="9995"/>
    <lineage>
        <taxon>Eukaryota</taxon>
        <taxon>Metazoa</taxon>
        <taxon>Chordata</taxon>
        <taxon>Craniata</taxon>
        <taxon>Vertebrata</taxon>
        <taxon>Euteleostomi</taxon>
        <taxon>Mammalia</taxon>
        <taxon>Eutheria</taxon>
        <taxon>Euarchontoglires</taxon>
        <taxon>Glires</taxon>
        <taxon>Rodentia</taxon>
        <taxon>Sciuromorpha</taxon>
        <taxon>Sciuridae</taxon>
        <taxon>Xerinae</taxon>
        <taxon>Marmotini</taxon>
        <taxon>Marmota</taxon>
    </lineage>
</organism>